<keyword evidence="5 10" id="KW-0963">Cytoplasm</keyword>
<keyword evidence="12" id="KW-1185">Reference proteome</keyword>
<comment type="similarity">
    <text evidence="2 10">Belongs to the MCH family.</text>
</comment>
<dbReference type="InterPro" id="IPR003209">
    <property type="entry name" value="METHMP_CycHdrlase"/>
</dbReference>
<dbReference type="AlphaFoldDB" id="D1YZT8"/>
<dbReference type="UniPathway" id="UPA00640">
    <property type="reaction ID" value="UER00694"/>
</dbReference>
<reference evidence="11 12" key="1">
    <citation type="journal article" date="2007" name="Appl. Environ. Microbiol.">
        <title>Isolation of key methanogens for global methane emission from rice paddy fields: a novel isolate affiliated with the clone cluster rice cluster I.</title>
        <authorList>
            <person name="Sakai S."/>
            <person name="Imachi H."/>
            <person name="Sekiguchi Y."/>
            <person name="Ohashi A."/>
            <person name="Harada H."/>
            <person name="Kamagata Y."/>
        </authorList>
    </citation>
    <scope>NUCLEOTIDE SEQUENCE [LARGE SCALE GENOMIC DNA]</scope>
    <source>
        <strain evidence="12">DSM 17711 / JCM 13418 / NBRC 101707 / SANAE</strain>
    </source>
</reference>
<dbReference type="GeneID" id="8681767"/>
<comment type="subcellular location">
    <subcellularLocation>
        <location evidence="1 10">Cytoplasm</location>
    </subcellularLocation>
</comment>
<comment type="function">
    <text evidence="10">Catalyzes the reversible interconversion of 5-formyl-H(4)MPT to methenyl-H(4)MPT(+).</text>
</comment>
<reference evidence="12" key="3">
    <citation type="journal article" date="2011" name="PLoS ONE">
        <title>Genome sequence of a mesophilic hydrogenotrophic methanogen Methanocella paludicola, the first cultivated representative of the order Methanocellales.</title>
        <authorList>
            <person name="Sakai S."/>
            <person name="Takaki Y."/>
            <person name="Shimamura S."/>
            <person name="Sekine M."/>
            <person name="Tajima T."/>
            <person name="Kosugi H."/>
            <person name="Ichikawa N."/>
            <person name="Tasumi E."/>
            <person name="Hiraki A.T."/>
            <person name="Shimizu A."/>
            <person name="Kato Y."/>
            <person name="Nishiko R."/>
            <person name="Mori K."/>
            <person name="Fujita N."/>
            <person name="Imachi H."/>
            <person name="Takai K."/>
        </authorList>
    </citation>
    <scope>NUCLEOTIDE SEQUENCE [LARGE SCALE GENOMIC DNA]</scope>
    <source>
        <strain evidence="12">DSM 17711 / JCM 13418 / NBRC 101707 / SANAE</strain>
    </source>
</reference>
<dbReference type="Gene3D" id="3.30.1030.10">
    <property type="entry name" value="Methenyltetrahydromethanopterin Cyclohydrolase, Chain A, domain 2"/>
    <property type="match status" value="1"/>
</dbReference>
<gene>
    <name evidence="11" type="primary">mch-2</name>
    <name evidence="10" type="synonym">mch</name>
    <name evidence="11" type="ordered locus">MCP_1888</name>
</gene>
<reference evidence="11 12" key="2">
    <citation type="journal article" date="2008" name="Int. J. Syst. Evol. Microbiol.">
        <title>Methanocella paludicola gen. nov., sp. nov., a methane-producing archaeon, the first isolate of the lineage 'Rice Cluster I', and proposal of the new archaeal order Methanocellales ord. nov.</title>
        <authorList>
            <person name="Sakai S."/>
            <person name="Imachi H."/>
            <person name="Hanada S."/>
            <person name="Ohashi A."/>
            <person name="Harada H."/>
            <person name="Kamagata Y."/>
        </authorList>
    </citation>
    <scope>NUCLEOTIDE SEQUENCE [LARGE SCALE GENOMIC DNA]</scope>
    <source>
        <strain evidence="12">DSM 17711 / JCM 13418 / NBRC 101707 / SANAE</strain>
    </source>
</reference>
<evidence type="ECO:0000256" key="5">
    <source>
        <dbReference type="ARBA" id="ARBA00022490"/>
    </source>
</evidence>
<keyword evidence="7 10" id="KW-0378">Hydrolase</keyword>
<dbReference type="STRING" id="304371.MCP_1888"/>
<dbReference type="Gene3D" id="3.10.340.11">
    <property type="entry name" value="Methenyltetrahydromethanopterin Cyclohydrolase, Chain A, domain 1"/>
    <property type="match status" value="1"/>
</dbReference>
<dbReference type="KEGG" id="mpd:MCP_1888"/>
<dbReference type="GO" id="GO:0018759">
    <property type="term" value="F:methenyltetrahydromethanopterin cyclohydrolase activity"/>
    <property type="evidence" value="ECO:0007669"/>
    <property type="project" value="UniProtKB-UniRule"/>
</dbReference>
<evidence type="ECO:0000256" key="4">
    <source>
        <dbReference type="ARBA" id="ARBA00020597"/>
    </source>
</evidence>
<dbReference type="Pfam" id="PF02289">
    <property type="entry name" value="MCH"/>
    <property type="match status" value="1"/>
</dbReference>
<protein>
    <recommendedName>
        <fullName evidence="4 10">Methenyltetrahydromethanopterin cyclohydrolase</fullName>
        <ecNumber evidence="3 10">3.5.4.27</ecNumber>
    </recommendedName>
    <alternativeName>
        <fullName evidence="8 10">Methenyl-H4MPT cyclohydrolase</fullName>
    </alternativeName>
</protein>
<dbReference type="NCBIfam" id="TIGR03120">
    <property type="entry name" value="one_C_mch"/>
    <property type="match status" value="1"/>
</dbReference>
<dbReference type="RefSeq" id="WP_012900637.1">
    <property type="nucleotide sequence ID" value="NC_013665.1"/>
</dbReference>
<comment type="pathway">
    <text evidence="10">One-carbon metabolism; methanogenesis from CO(2); 5,10-methenyl-5,6,7,8-tetrahydromethanopterin from CO(2): step 3/3.</text>
</comment>
<evidence type="ECO:0000313" key="11">
    <source>
        <dbReference type="EMBL" id="BAI61960.1"/>
    </source>
</evidence>
<evidence type="ECO:0000256" key="9">
    <source>
        <dbReference type="ARBA" id="ARBA00048684"/>
    </source>
</evidence>
<dbReference type="InParanoid" id="D1YZT8"/>
<organism evidence="11 12">
    <name type="scientific">Methanocella paludicola (strain DSM 17711 / JCM 13418 / NBRC 101707 / SANAE)</name>
    <dbReference type="NCBI Taxonomy" id="304371"/>
    <lineage>
        <taxon>Archaea</taxon>
        <taxon>Methanobacteriati</taxon>
        <taxon>Methanobacteriota</taxon>
        <taxon>Stenosarchaea group</taxon>
        <taxon>Methanomicrobia</taxon>
        <taxon>Methanocellales</taxon>
        <taxon>Methanocellaceae</taxon>
        <taxon>Methanocella</taxon>
    </lineage>
</organism>
<proteinExistence type="inferred from homology"/>
<evidence type="ECO:0000256" key="7">
    <source>
        <dbReference type="ARBA" id="ARBA00022801"/>
    </source>
</evidence>
<evidence type="ECO:0000256" key="6">
    <source>
        <dbReference type="ARBA" id="ARBA00022563"/>
    </source>
</evidence>
<evidence type="ECO:0000313" key="12">
    <source>
        <dbReference type="Proteomes" id="UP000001882"/>
    </source>
</evidence>
<evidence type="ECO:0000256" key="10">
    <source>
        <dbReference type="HAMAP-Rule" id="MF_00486"/>
    </source>
</evidence>
<keyword evidence="10" id="KW-0484">Methanogenesis</keyword>
<dbReference type="HAMAP" id="MF_00486">
    <property type="entry name" value="McH"/>
    <property type="match status" value="1"/>
</dbReference>
<evidence type="ECO:0000256" key="8">
    <source>
        <dbReference type="ARBA" id="ARBA00030468"/>
    </source>
</evidence>
<dbReference type="GO" id="GO:0005737">
    <property type="term" value="C:cytoplasm"/>
    <property type="evidence" value="ECO:0007669"/>
    <property type="project" value="UniProtKB-SubCell"/>
</dbReference>
<sequence>MISVNENVTKFIDKLLDREEELGIKSYYLENKATVIDCGVNTVGSIGAGILFADISLAGLGKVSVVPGIIDSYYINFAQVYVDRPAIACLGSQKPAWKLKSEGFVGTGFGPARAISQKPKNIYAAINYTDDAETAVINIETQVLPAAKELDYVAKQCSTDPECVVALAARPNSIAGSVVNGTRVVEWAMNRLFQLGYDVKDIQSASGACPIAPLRKEEPMFMGASFDSIAYYGMAYLYAGTRNDTFKEAVSASSKSYGKSFNALLKESQDDFSKVDPAMFAPARLMINGIQDGSLETYGKLDPAMLLESYGLKR</sequence>
<dbReference type="EMBL" id="AP011532">
    <property type="protein sequence ID" value="BAI61960.1"/>
    <property type="molecule type" value="Genomic_DNA"/>
</dbReference>
<dbReference type="GO" id="GO:0019386">
    <property type="term" value="P:methanogenesis, from carbon dioxide"/>
    <property type="evidence" value="ECO:0007669"/>
    <property type="project" value="UniProtKB-UniRule"/>
</dbReference>
<name>D1YZT8_METPS</name>
<evidence type="ECO:0000256" key="2">
    <source>
        <dbReference type="ARBA" id="ARBA00006902"/>
    </source>
</evidence>
<dbReference type="GO" id="GO:0006730">
    <property type="term" value="P:one-carbon metabolic process"/>
    <property type="evidence" value="ECO:0007669"/>
    <property type="project" value="UniProtKB-UniRule"/>
</dbReference>
<dbReference type="PATRIC" id="fig|304371.9.peg.1926"/>
<keyword evidence="6 10" id="KW-0554">One-carbon metabolism</keyword>
<dbReference type="EC" id="3.5.4.27" evidence="3 10"/>
<dbReference type="OrthoDB" id="105468at2157"/>
<evidence type="ECO:0000256" key="3">
    <source>
        <dbReference type="ARBA" id="ARBA00012765"/>
    </source>
</evidence>
<dbReference type="Proteomes" id="UP000001882">
    <property type="component" value="Chromosome"/>
</dbReference>
<accession>D1YZT8</accession>
<comment type="catalytic activity">
    <reaction evidence="9 10">
        <text>5,10-methenyl-5,6,7,8-tetrahydromethanopterin + H2O = N(5)-formyl-5,6,7,8-tetrahydromethanopterin + H(+)</text>
        <dbReference type="Rhea" id="RHEA:19053"/>
        <dbReference type="ChEBI" id="CHEBI:15377"/>
        <dbReference type="ChEBI" id="CHEBI:15378"/>
        <dbReference type="ChEBI" id="CHEBI:58018"/>
        <dbReference type="ChEBI" id="CHEBI:58337"/>
        <dbReference type="EC" id="3.5.4.27"/>
    </reaction>
</comment>
<evidence type="ECO:0000256" key="1">
    <source>
        <dbReference type="ARBA" id="ARBA00004496"/>
    </source>
</evidence>
<dbReference type="SUPFAM" id="SSF56199">
    <property type="entry name" value="Methenyltetrahydromethanopterin cyclohydrolase"/>
    <property type="match status" value="1"/>
</dbReference>
<dbReference type="eggNOG" id="arCOG02675">
    <property type="taxonomic scope" value="Archaea"/>
</dbReference>